<evidence type="ECO:0000313" key="1">
    <source>
        <dbReference type="EMBL" id="MFC5918630.1"/>
    </source>
</evidence>
<dbReference type="RefSeq" id="WP_344516775.1">
    <property type="nucleotide sequence ID" value="NZ_BAAATU010000043.1"/>
</dbReference>
<evidence type="ECO:0000313" key="2">
    <source>
        <dbReference type="Proteomes" id="UP001596200"/>
    </source>
</evidence>
<organism evidence="1 2">
    <name type="scientific">Streptomyces pulveraceus</name>
    <dbReference type="NCBI Taxonomy" id="68258"/>
    <lineage>
        <taxon>Bacteria</taxon>
        <taxon>Bacillati</taxon>
        <taxon>Actinomycetota</taxon>
        <taxon>Actinomycetes</taxon>
        <taxon>Kitasatosporales</taxon>
        <taxon>Streptomycetaceae</taxon>
        <taxon>Streptomyces</taxon>
    </lineage>
</organism>
<dbReference type="SUPFAM" id="SSF54909">
    <property type="entry name" value="Dimeric alpha+beta barrel"/>
    <property type="match status" value="2"/>
</dbReference>
<proteinExistence type="predicted"/>
<accession>A0ABW1GUU0</accession>
<sequence>MKFLLNVYLDPADPEVPALWARARPAHEEAFARTVGRSGELVDGQAFADPSTNTVVRVRDGVLRVTEGPYPGTEAHAGSHCVAHVRSHCVVHATSYYVLDCENLARAVELAALHPAARFDAVEVRPLMTPTGWEM</sequence>
<protein>
    <submittedName>
        <fullName evidence="1">YciI family protein</fullName>
    </submittedName>
</protein>
<comment type="caution">
    <text evidence="1">The sequence shown here is derived from an EMBL/GenBank/DDBJ whole genome shotgun (WGS) entry which is preliminary data.</text>
</comment>
<keyword evidence="2" id="KW-1185">Reference proteome</keyword>
<dbReference type="EMBL" id="JBHSPU010000042">
    <property type="protein sequence ID" value="MFC5918630.1"/>
    <property type="molecule type" value="Genomic_DNA"/>
</dbReference>
<reference evidence="2" key="1">
    <citation type="journal article" date="2019" name="Int. J. Syst. Evol. Microbiol.">
        <title>The Global Catalogue of Microorganisms (GCM) 10K type strain sequencing project: providing services to taxonomists for standard genome sequencing and annotation.</title>
        <authorList>
            <consortium name="The Broad Institute Genomics Platform"/>
            <consortium name="The Broad Institute Genome Sequencing Center for Infectious Disease"/>
            <person name="Wu L."/>
            <person name="Ma J."/>
        </authorList>
    </citation>
    <scope>NUCLEOTIDE SEQUENCE [LARGE SCALE GENOMIC DNA]</scope>
    <source>
        <strain evidence="2">JCM 4147</strain>
    </source>
</reference>
<name>A0ABW1GUU0_9ACTN</name>
<dbReference type="Proteomes" id="UP001596200">
    <property type="component" value="Unassembled WGS sequence"/>
</dbReference>
<dbReference type="Gene3D" id="3.30.70.1060">
    <property type="entry name" value="Dimeric alpha+beta barrel"/>
    <property type="match status" value="1"/>
</dbReference>
<gene>
    <name evidence="1" type="ORF">ACFP1B_35150</name>
</gene>
<dbReference type="InterPro" id="IPR011008">
    <property type="entry name" value="Dimeric_a/b-barrel"/>
</dbReference>